<protein>
    <submittedName>
        <fullName evidence="1">Uncharacterized protein</fullName>
    </submittedName>
</protein>
<dbReference type="Proteomes" id="UP000010467">
    <property type="component" value="Chromosome"/>
</dbReference>
<accession>L0A0G4</accession>
<dbReference type="PATRIC" id="fig|937777.3.peg.1821"/>
<reference evidence="2" key="1">
    <citation type="submission" date="2012-03" db="EMBL/GenBank/DDBJ databases">
        <title>Complete sequence of chromosome of Deinococcus peraridilitoris DSM 19664.</title>
        <authorList>
            <person name="Lucas S."/>
            <person name="Copeland A."/>
            <person name="Lapidus A."/>
            <person name="Glavina del Rio T."/>
            <person name="Dalin E."/>
            <person name="Tice H."/>
            <person name="Bruce D."/>
            <person name="Goodwin L."/>
            <person name="Pitluck S."/>
            <person name="Peters L."/>
            <person name="Mikhailova N."/>
            <person name="Lu M."/>
            <person name="Kyrpides N."/>
            <person name="Mavromatis K."/>
            <person name="Ivanova N."/>
            <person name="Brettin T."/>
            <person name="Detter J.C."/>
            <person name="Han C."/>
            <person name="Larimer F."/>
            <person name="Land M."/>
            <person name="Hauser L."/>
            <person name="Markowitz V."/>
            <person name="Cheng J.-F."/>
            <person name="Hugenholtz P."/>
            <person name="Woyke T."/>
            <person name="Wu D."/>
            <person name="Pukall R."/>
            <person name="Steenblock K."/>
            <person name="Brambilla E."/>
            <person name="Klenk H.-P."/>
            <person name="Eisen J.A."/>
        </authorList>
    </citation>
    <scope>NUCLEOTIDE SEQUENCE [LARGE SCALE GENOMIC DNA]</scope>
    <source>
        <strain evidence="2">DSM 19664 / LMG 22246 / CIP 109416 / KR-200</strain>
    </source>
</reference>
<dbReference type="RefSeq" id="WP_015235641.1">
    <property type="nucleotide sequence ID" value="NC_019793.1"/>
</dbReference>
<dbReference type="EMBL" id="CP003382">
    <property type="protein sequence ID" value="AFZ67336.1"/>
    <property type="molecule type" value="Genomic_DNA"/>
</dbReference>
<dbReference type="HOGENOM" id="CLU_128653_0_0_0"/>
<dbReference type="KEGG" id="dpd:Deipe_1820"/>
<sequence length="179" mass="18786">MTLRQDQKKSLNTFYRQASVLDLACRHFPRATSKHLPAKVLASLLAFAVTGQAAADVISITGDITVTFNALGAGTISGTPALSYKTVGPVTTVGATKRAITVRLIEALPPGVTATVNFVPNTGNGTSMGPLTLSTSAQILVDLILADIEQPSKALNYTFNSSSGFTSVNIKVEYTLIDN</sequence>
<dbReference type="STRING" id="937777.Deipe_1820"/>
<proteinExistence type="predicted"/>
<keyword evidence="2" id="KW-1185">Reference proteome</keyword>
<evidence type="ECO:0000313" key="2">
    <source>
        <dbReference type="Proteomes" id="UP000010467"/>
    </source>
</evidence>
<evidence type="ECO:0000313" key="1">
    <source>
        <dbReference type="EMBL" id="AFZ67336.1"/>
    </source>
</evidence>
<organism evidence="1 2">
    <name type="scientific">Deinococcus peraridilitoris (strain DSM 19664 / LMG 22246 / CIP 109416 / KR-200)</name>
    <dbReference type="NCBI Taxonomy" id="937777"/>
    <lineage>
        <taxon>Bacteria</taxon>
        <taxon>Thermotogati</taxon>
        <taxon>Deinococcota</taxon>
        <taxon>Deinococci</taxon>
        <taxon>Deinococcales</taxon>
        <taxon>Deinococcaceae</taxon>
        <taxon>Deinococcus</taxon>
    </lineage>
</organism>
<name>L0A0G4_DEIPD</name>
<dbReference type="AlphaFoldDB" id="L0A0G4"/>
<gene>
    <name evidence="1" type="ordered locus">Deipe_1820</name>
</gene>